<dbReference type="AlphaFoldDB" id="A0A0E9W7I7"/>
<evidence type="ECO:0000313" key="1">
    <source>
        <dbReference type="EMBL" id="JAH85555.1"/>
    </source>
</evidence>
<proteinExistence type="predicted"/>
<organism evidence="1">
    <name type="scientific">Anguilla anguilla</name>
    <name type="common">European freshwater eel</name>
    <name type="synonym">Muraena anguilla</name>
    <dbReference type="NCBI Taxonomy" id="7936"/>
    <lineage>
        <taxon>Eukaryota</taxon>
        <taxon>Metazoa</taxon>
        <taxon>Chordata</taxon>
        <taxon>Craniata</taxon>
        <taxon>Vertebrata</taxon>
        <taxon>Euteleostomi</taxon>
        <taxon>Actinopterygii</taxon>
        <taxon>Neopterygii</taxon>
        <taxon>Teleostei</taxon>
        <taxon>Anguilliformes</taxon>
        <taxon>Anguillidae</taxon>
        <taxon>Anguilla</taxon>
    </lineage>
</organism>
<reference evidence="1" key="1">
    <citation type="submission" date="2014-11" db="EMBL/GenBank/DDBJ databases">
        <authorList>
            <person name="Amaro Gonzalez C."/>
        </authorList>
    </citation>
    <scope>NUCLEOTIDE SEQUENCE</scope>
</reference>
<name>A0A0E9W7I7_ANGAN</name>
<reference evidence="1" key="2">
    <citation type="journal article" date="2015" name="Fish Shellfish Immunol.">
        <title>Early steps in the European eel (Anguilla anguilla)-Vibrio vulnificus interaction in the gills: Role of the RtxA13 toxin.</title>
        <authorList>
            <person name="Callol A."/>
            <person name="Pajuelo D."/>
            <person name="Ebbesson L."/>
            <person name="Teles M."/>
            <person name="MacKenzie S."/>
            <person name="Amaro C."/>
        </authorList>
    </citation>
    <scope>NUCLEOTIDE SEQUENCE</scope>
</reference>
<sequence>MRTRIKSSGLYILFGLPTCMTDYRRLYQMFKTWGVWLIETGTERVGILGIKLVCLPGNSIRTVSEGVALSPFDFLGLEYVSSPFCSFMLFFSCFHA</sequence>
<protein>
    <submittedName>
        <fullName evidence="1">Uncharacterized protein</fullName>
    </submittedName>
</protein>
<dbReference type="EMBL" id="GBXM01023022">
    <property type="protein sequence ID" value="JAH85555.1"/>
    <property type="molecule type" value="Transcribed_RNA"/>
</dbReference>
<accession>A0A0E9W7I7</accession>